<evidence type="ECO:0000256" key="1">
    <source>
        <dbReference type="ARBA" id="ARBA00005534"/>
    </source>
</evidence>
<sequence>MTKQITVATRSKTELVDISSEIEKIVKDSGIKDGVCWVFVPHTTAGISINEGADPSVKRDILSRLDKLVPSAERYEHLEGNAPAHIKTSIVGSSEILIIEKGRLLLGTWQSLYLCEFDGPRHRKVIIKIK</sequence>
<dbReference type="InterPro" id="IPR035917">
    <property type="entry name" value="YjbQ-like_sf"/>
</dbReference>
<dbReference type="Pfam" id="PF01894">
    <property type="entry name" value="YjbQ"/>
    <property type="match status" value="1"/>
</dbReference>
<dbReference type="Gene3D" id="2.60.120.460">
    <property type="entry name" value="YjbQ-like"/>
    <property type="match status" value="1"/>
</dbReference>
<evidence type="ECO:0000313" key="2">
    <source>
        <dbReference type="EMBL" id="TET60614.1"/>
    </source>
</evidence>
<reference evidence="2 3" key="1">
    <citation type="submission" date="2019-03" db="EMBL/GenBank/DDBJ databases">
        <title>Metabolic potential of uncultured bacteria and archaea associated with petroleum seepage in deep-sea sediments.</title>
        <authorList>
            <person name="Dong X."/>
            <person name="Hubert C."/>
        </authorList>
    </citation>
    <scope>NUCLEOTIDE SEQUENCE [LARGE SCALE GENOMIC DNA]</scope>
    <source>
        <strain evidence="2">E29_bin52</strain>
    </source>
</reference>
<protein>
    <submittedName>
        <fullName evidence="2">YjbQ family protein</fullName>
    </submittedName>
</protein>
<organism evidence="2 3">
    <name type="scientific">Aerophobetes bacterium</name>
    <dbReference type="NCBI Taxonomy" id="2030807"/>
    <lineage>
        <taxon>Bacteria</taxon>
        <taxon>Candidatus Aerophobota</taxon>
    </lineage>
</organism>
<proteinExistence type="inferred from homology"/>
<name>A0A523W0Q8_UNCAE</name>
<dbReference type="InterPro" id="IPR001602">
    <property type="entry name" value="UPF0047_YjbQ-like"/>
</dbReference>
<dbReference type="SUPFAM" id="SSF111038">
    <property type="entry name" value="YjbQ-like"/>
    <property type="match status" value="1"/>
</dbReference>
<dbReference type="PANTHER" id="PTHR30615">
    <property type="entry name" value="UNCHARACTERIZED PROTEIN YJBQ-RELATED"/>
    <property type="match status" value="1"/>
</dbReference>
<comment type="caution">
    <text evidence="2">The sequence shown here is derived from an EMBL/GenBank/DDBJ whole genome shotgun (WGS) entry which is preliminary data.</text>
</comment>
<dbReference type="Proteomes" id="UP000319130">
    <property type="component" value="Unassembled WGS sequence"/>
</dbReference>
<comment type="similarity">
    <text evidence="1">Belongs to the UPF0047 family.</text>
</comment>
<gene>
    <name evidence="2" type="ORF">E3J48_06485</name>
</gene>
<dbReference type="PANTHER" id="PTHR30615:SF8">
    <property type="entry name" value="UPF0047 PROTEIN C4A8.02C"/>
    <property type="match status" value="1"/>
</dbReference>
<dbReference type="EMBL" id="SOIZ01000291">
    <property type="protein sequence ID" value="TET60614.1"/>
    <property type="molecule type" value="Genomic_DNA"/>
</dbReference>
<dbReference type="PROSITE" id="PS01314">
    <property type="entry name" value="UPF0047"/>
    <property type="match status" value="1"/>
</dbReference>
<evidence type="ECO:0000313" key="3">
    <source>
        <dbReference type="Proteomes" id="UP000319130"/>
    </source>
</evidence>
<dbReference type="NCBIfam" id="TIGR00149">
    <property type="entry name" value="TIGR00149_YjbQ"/>
    <property type="match status" value="1"/>
</dbReference>
<accession>A0A523W0Q8</accession>
<dbReference type="PIRSF" id="PIRSF004681">
    <property type="entry name" value="UCP004681"/>
    <property type="match status" value="1"/>
</dbReference>
<dbReference type="AlphaFoldDB" id="A0A523W0Q8"/>